<dbReference type="Proteomes" id="UP000054018">
    <property type="component" value="Unassembled WGS sequence"/>
</dbReference>
<keyword evidence="2" id="KW-1185">Reference proteome</keyword>
<evidence type="ECO:0000313" key="1">
    <source>
        <dbReference type="EMBL" id="KIK28317.1"/>
    </source>
</evidence>
<dbReference type="AlphaFoldDB" id="A0A0D0A1I5"/>
<dbReference type="OrthoDB" id="10439226at2759"/>
<reference evidence="2" key="2">
    <citation type="submission" date="2015-01" db="EMBL/GenBank/DDBJ databases">
        <title>Evolutionary Origins and Diversification of the Mycorrhizal Mutualists.</title>
        <authorList>
            <consortium name="DOE Joint Genome Institute"/>
            <consortium name="Mycorrhizal Genomics Consortium"/>
            <person name="Kohler A."/>
            <person name="Kuo A."/>
            <person name="Nagy L.G."/>
            <person name="Floudas D."/>
            <person name="Copeland A."/>
            <person name="Barry K.W."/>
            <person name="Cichocki N."/>
            <person name="Veneault-Fourrey C."/>
            <person name="LaButti K."/>
            <person name="Lindquist E.A."/>
            <person name="Lipzen A."/>
            <person name="Lundell T."/>
            <person name="Morin E."/>
            <person name="Murat C."/>
            <person name="Riley R."/>
            <person name="Ohm R."/>
            <person name="Sun H."/>
            <person name="Tunlid A."/>
            <person name="Henrissat B."/>
            <person name="Grigoriev I.V."/>
            <person name="Hibbett D.S."/>
            <person name="Martin F."/>
        </authorList>
    </citation>
    <scope>NUCLEOTIDE SEQUENCE [LARGE SCALE GENOMIC DNA]</scope>
    <source>
        <strain evidence="2">441</strain>
    </source>
</reference>
<proteinExistence type="predicted"/>
<dbReference type="HOGENOM" id="CLU_1636084_0_0_1"/>
<sequence length="162" mass="17894">MKVKPHIRTTIRIWERIHSGADPVIVRGRSLSGPATDSWNTPPKTSRFDTPVVLVGKPAGLIISVTLDCAAAQWIPTRFCECYGRDKRGARLTSLDPGLAKVETACPQGGETCPYYTAQQPFEPDDNTYAIPQSQGCCAVHISDYRRARKVIEKTASSKYRT</sequence>
<organism evidence="1 2">
    <name type="scientific">Pisolithus microcarpus 441</name>
    <dbReference type="NCBI Taxonomy" id="765257"/>
    <lineage>
        <taxon>Eukaryota</taxon>
        <taxon>Fungi</taxon>
        <taxon>Dikarya</taxon>
        <taxon>Basidiomycota</taxon>
        <taxon>Agaricomycotina</taxon>
        <taxon>Agaricomycetes</taxon>
        <taxon>Agaricomycetidae</taxon>
        <taxon>Boletales</taxon>
        <taxon>Sclerodermatineae</taxon>
        <taxon>Pisolithaceae</taxon>
        <taxon>Pisolithus</taxon>
    </lineage>
</organism>
<accession>A0A0D0A1I5</accession>
<protein>
    <submittedName>
        <fullName evidence="1">Uncharacterized protein</fullName>
    </submittedName>
</protein>
<dbReference type="EMBL" id="KN833693">
    <property type="protein sequence ID" value="KIK28317.1"/>
    <property type="molecule type" value="Genomic_DNA"/>
</dbReference>
<evidence type="ECO:0000313" key="2">
    <source>
        <dbReference type="Proteomes" id="UP000054018"/>
    </source>
</evidence>
<name>A0A0D0A1I5_9AGAM</name>
<reference evidence="1 2" key="1">
    <citation type="submission" date="2014-04" db="EMBL/GenBank/DDBJ databases">
        <authorList>
            <consortium name="DOE Joint Genome Institute"/>
            <person name="Kuo A."/>
            <person name="Kohler A."/>
            <person name="Costa M.D."/>
            <person name="Nagy L.G."/>
            <person name="Floudas D."/>
            <person name="Copeland A."/>
            <person name="Barry K.W."/>
            <person name="Cichocki N."/>
            <person name="Veneault-Fourrey C."/>
            <person name="LaButti K."/>
            <person name="Lindquist E.A."/>
            <person name="Lipzen A."/>
            <person name="Lundell T."/>
            <person name="Morin E."/>
            <person name="Murat C."/>
            <person name="Sun H."/>
            <person name="Tunlid A."/>
            <person name="Henrissat B."/>
            <person name="Grigoriev I.V."/>
            <person name="Hibbett D.S."/>
            <person name="Martin F."/>
            <person name="Nordberg H.P."/>
            <person name="Cantor M.N."/>
            <person name="Hua S.X."/>
        </authorList>
    </citation>
    <scope>NUCLEOTIDE SEQUENCE [LARGE SCALE GENOMIC DNA]</scope>
    <source>
        <strain evidence="1 2">441</strain>
    </source>
</reference>
<gene>
    <name evidence="1" type="ORF">PISMIDRAFT_613083</name>
</gene>